<dbReference type="InterPro" id="IPR011701">
    <property type="entry name" value="MFS"/>
</dbReference>
<feature type="transmembrane region" description="Helical" evidence="6">
    <location>
        <begin position="287"/>
        <end position="317"/>
    </location>
</feature>
<protein>
    <recommendedName>
        <fullName evidence="7">Major facilitator superfamily (MFS) profile domain-containing protein</fullName>
    </recommendedName>
</protein>
<comment type="subcellular location">
    <subcellularLocation>
        <location evidence="1">Cell membrane</location>
        <topology evidence="1">Multi-pass membrane protein</topology>
    </subcellularLocation>
</comment>
<evidence type="ECO:0000256" key="3">
    <source>
        <dbReference type="ARBA" id="ARBA00022692"/>
    </source>
</evidence>
<dbReference type="RefSeq" id="WP_068554058.1">
    <property type="nucleotide sequence ID" value="NZ_LOEE01000003.1"/>
</dbReference>
<feature type="transmembrane region" description="Helical" evidence="6">
    <location>
        <begin position="255"/>
        <end position="275"/>
    </location>
</feature>
<keyword evidence="9" id="KW-1185">Reference proteome</keyword>
<evidence type="ECO:0000313" key="8">
    <source>
        <dbReference type="EMBL" id="KXG78977.1"/>
    </source>
</evidence>
<dbReference type="GO" id="GO:0022857">
    <property type="term" value="F:transmembrane transporter activity"/>
    <property type="evidence" value="ECO:0007669"/>
    <property type="project" value="InterPro"/>
</dbReference>
<proteinExistence type="predicted"/>
<feature type="transmembrane region" description="Helical" evidence="6">
    <location>
        <begin position="141"/>
        <end position="161"/>
    </location>
</feature>
<feature type="transmembrane region" description="Helical" evidence="6">
    <location>
        <begin position="102"/>
        <end position="120"/>
    </location>
</feature>
<feature type="transmembrane region" description="Helical" evidence="6">
    <location>
        <begin position="221"/>
        <end position="243"/>
    </location>
</feature>
<sequence>MGRLKTYVNRYTRNARFYLLNGFVSFFTMSAFSILLGIYFKEKHYAESFVGMILSMQMVAMGIGSIPSAWLLNRIGSKKSFIGSLLLIAIGGLGQAGTNQEILVVFFAILYGFGFSVQFTGEPPFLTDNSTPMERMSLFSLNFVLKNIAMMLGNFATGYVSDYLKLFMDNAKATQLILIGCSLLALTGIYPLLKIEESTVASYEGSDLLSDFKKMMCQPVVVLYLVYNALIGLGAGMVVPFFSVYLKYSLHIDDGVVGGILSFSQLGTVIGGMLIPLLVKKLGKPQVVVLCQILSIPFLLSIAFPQGLILVTLSFFMRSSLMNMAQPVLQELSMNLVEKDCRAAFSSFLALSNNILRGVGVFLGGMLMERFTYHTPYYFTVFMYFVGTILFMMVFMRDALWKTKGYFEKHKIM</sequence>
<evidence type="ECO:0000259" key="7">
    <source>
        <dbReference type="PROSITE" id="PS50850"/>
    </source>
</evidence>
<organism evidence="8 9">
    <name type="scientific">Thermotalea metallivorans</name>
    <dbReference type="NCBI Taxonomy" id="520762"/>
    <lineage>
        <taxon>Bacteria</taxon>
        <taxon>Bacillati</taxon>
        <taxon>Bacillota</taxon>
        <taxon>Clostridia</taxon>
        <taxon>Peptostreptococcales</taxon>
        <taxon>Thermotaleaceae</taxon>
        <taxon>Thermotalea</taxon>
    </lineage>
</organism>
<evidence type="ECO:0000256" key="5">
    <source>
        <dbReference type="ARBA" id="ARBA00023136"/>
    </source>
</evidence>
<feature type="transmembrane region" description="Helical" evidence="6">
    <location>
        <begin position="52"/>
        <end position="73"/>
    </location>
</feature>
<feature type="transmembrane region" description="Helical" evidence="6">
    <location>
        <begin position="20"/>
        <end position="40"/>
    </location>
</feature>
<dbReference type="SUPFAM" id="SSF103473">
    <property type="entry name" value="MFS general substrate transporter"/>
    <property type="match status" value="1"/>
</dbReference>
<dbReference type="EMBL" id="LOEE01000003">
    <property type="protein sequence ID" value="KXG78977.1"/>
    <property type="molecule type" value="Genomic_DNA"/>
</dbReference>
<reference evidence="8 9" key="1">
    <citation type="submission" date="2015-12" db="EMBL/GenBank/DDBJ databases">
        <title>Draft genome sequence of the thermoanaerobe Thermotalea metallivorans, an isolate from the runoff channel of the Great Artesian Basin, Australia.</title>
        <authorList>
            <person name="Patel B.K."/>
        </authorList>
    </citation>
    <scope>NUCLEOTIDE SEQUENCE [LARGE SCALE GENOMIC DNA]</scope>
    <source>
        <strain evidence="8 9">B2-1</strain>
    </source>
</reference>
<dbReference type="GO" id="GO:0005886">
    <property type="term" value="C:plasma membrane"/>
    <property type="evidence" value="ECO:0007669"/>
    <property type="project" value="UniProtKB-SubCell"/>
</dbReference>
<dbReference type="Proteomes" id="UP000070456">
    <property type="component" value="Unassembled WGS sequence"/>
</dbReference>
<name>A0A140LEK2_9FIRM</name>
<evidence type="ECO:0000256" key="2">
    <source>
        <dbReference type="ARBA" id="ARBA00022448"/>
    </source>
</evidence>
<feature type="transmembrane region" description="Helical" evidence="6">
    <location>
        <begin position="173"/>
        <end position="193"/>
    </location>
</feature>
<keyword evidence="2" id="KW-0813">Transport</keyword>
<dbReference type="PANTHER" id="PTHR23525">
    <property type="entry name" value="TRANSPORTER, PUTATIVE-RELATED"/>
    <property type="match status" value="1"/>
</dbReference>
<dbReference type="InterPro" id="IPR036259">
    <property type="entry name" value="MFS_trans_sf"/>
</dbReference>
<evidence type="ECO:0000256" key="1">
    <source>
        <dbReference type="ARBA" id="ARBA00004651"/>
    </source>
</evidence>
<comment type="caution">
    <text evidence="8">The sequence shown here is derived from an EMBL/GenBank/DDBJ whole genome shotgun (WGS) entry which is preliminary data.</text>
</comment>
<dbReference type="Gene3D" id="1.20.1250.20">
    <property type="entry name" value="MFS general substrate transporter like domains"/>
    <property type="match status" value="1"/>
</dbReference>
<dbReference type="InterPro" id="IPR020846">
    <property type="entry name" value="MFS_dom"/>
</dbReference>
<evidence type="ECO:0000256" key="6">
    <source>
        <dbReference type="SAM" id="Phobius"/>
    </source>
</evidence>
<accession>A0A140LEK2</accession>
<gene>
    <name evidence="8" type="ORF">AN619_01370</name>
</gene>
<dbReference type="AlphaFoldDB" id="A0A140LEK2"/>
<evidence type="ECO:0000256" key="4">
    <source>
        <dbReference type="ARBA" id="ARBA00022989"/>
    </source>
</evidence>
<feature type="transmembrane region" description="Helical" evidence="6">
    <location>
        <begin position="377"/>
        <end position="396"/>
    </location>
</feature>
<keyword evidence="3 6" id="KW-0812">Transmembrane</keyword>
<keyword evidence="5 6" id="KW-0472">Membrane</keyword>
<dbReference type="Pfam" id="PF07690">
    <property type="entry name" value="MFS_1"/>
    <property type="match status" value="2"/>
</dbReference>
<dbReference type="PROSITE" id="PS50850">
    <property type="entry name" value="MFS"/>
    <property type="match status" value="1"/>
</dbReference>
<evidence type="ECO:0000313" key="9">
    <source>
        <dbReference type="Proteomes" id="UP000070456"/>
    </source>
</evidence>
<feature type="transmembrane region" description="Helical" evidence="6">
    <location>
        <begin position="80"/>
        <end position="96"/>
    </location>
</feature>
<dbReference type="PANTHER" id="PTHR23525:SF1">
    <property type="entry name" value="NODULIN-LIKE DOMAIN-CONTAINING PROTEIN"/>
    <property type="match status" value="1"/>
</dbReference>
<keyword evidence="4 6" id="KW-1133">Transmembrane helix</keyword>
<feature type="domain" description="Major facilitator superfamily (MFS) profile" evidence="7">
    <location>
        <begin position="14"/>
        <end position="404"/>
    </location>
</feature>